<keyword evidence="5" id="KW-1185">Reference proteome</keyword>
<dbReference type="PANTHER" id="PTHR43340">
    <property type="entry name" value="HYPOXANTHINE-GUANINE PHOSPHORIBOSYLTRANSFERASE"/>
    <property type="match status" value="1"/>
</dbReference>
<dbReference type="InterPro" id="IPR050408">
    <property type="entry name" value="HGPRT"/>
</dbReference>
<dbReference type="InterPro" id="IPR029057">
    <property type="entry name" value="PRTase-like"/>
</dbReference>
<evidence type="ECO:0000313" key="5">
    <source>
        <dbReference type="Proteomes" id="UP001628220"/>
    </source>
</evidence>
<sequence>MDAITLFGKKFVPYITAEEIEVQIARLANEIRKDVADRDCLFVCIMNGAFMFASELMKQIDIPAEVGFARYSSYQGLHSSASLKEIMPLGIPVKGRTVIIIEDLIDTGYTMACLKKKYLDEGAEEVRIAAMLIKPEALTNVVTCDYVGLEIENKFIVGHGLDFDGRGRMLKDIYQIEE</sequence>
<comment type="catalytic activity">
    <reaction evidence="2">
        <text>IMP + diphosphate = hypoxanthine + 5-phospho-alpha-D-ribose 1-diphosphate</text>
        <dbReference type="Rhea" id="RHEA:17973"/>
        <dbReference type="ChEBI" id="CHEBI:17368"/>
        <dbReference type="ChEBI" id="CHEBI:33019"/>
        <dbReference type="ChEBI" id="CHEBI:58017"/>
        <dbReference type="ChEBI" id="CHEBI:58053"/>
        <dbReference type="EC" id="2.4.2.8"/>
    </reaction>
    <physiologicalReaction direction="right-to-left" evidence="2">
        <dbReference type="Rhea" id="RHEA:17975"/>
    </physiologicalReaction>
</comment>
<dbReference type="PANTHER" id="PTHR43340:SF1">
    <property type="entry name" value="HYPOXANTHINE PHOSPHORIBOSYLTRANSFERASE"/>
    <property type="match status" value="1"/>
</dbReference>
<dbReference type="InterPro" id="IPR000836">
    <property type="entry name" value="PRTase_dom"/>
</dbReference>
<evidence type="ECO:0000256" key="2">
    <source>
        <dbReference type="ARBA" id="ARBA00049402"/>
    </source>
</evidence>
<dbReference type="Gene3D" id="3.40.50.2020">
    <property type="match status" value="1"/>
</dbReference>
<reference evidence="4 5" key="1">
    <citation type="journal article" date="2025" name="Int. J. Syst. Evol. Microbiol.">
        <title>Desulfovibrio falkowii sp. nov., Porphyromonas miyakawae sp. nov., Mediterraneibacter flintii sp. nov. and Owariibacterium komagatae gen. nov., sp. nov., isolated from human faeces.</title>
        <authorList>
            <person name="Hamaguchi T."/>
            <person name="Ohara M."/>
            <person name="Hisatomi A."/>
            <person name="Sekiguchi K."/>
            <person name="Takeda J.I."/>
            <person name="Ueyama J."/>
            <person name="Ito M."/>
            <person name="Nishiwaki H."/>
            <person name="Ogi T."/>
            <person name="Hirayama M."/>
            <person name="Ohkuma M."/>
            <person name="Sakamoto M."/>
            <person name="Ohno K."/>
        </authorList>
    </citation>
    <scope>NUCLEOTIDE SEQUENCE [LARGE SCALE GENOMIC DNA]</scope>
    <source>
        <strain evidence="4 5">13CB11C</strain>
    </source>
</reference>
<comment type="catalytic activity">
    <reaction evidence="1">
        <text>GMP + diphosphate = guanine + 5-phospho-alpha-D-ribose 1-diphosphate</text>
        <dbReference type="Rhea" id="RHEA:25424"/>
        <dbReference type="ChEBI" id="CHEBI:16235"/>
        <dbReference type="ChEBI" id="CHEBI:33019"/>
        <dbReference type="ChEBI" id="CHEBI:58017"/>
        <dbReference type="ChEBI" id="CHEBI:58115"/>
        <dbReference type="EC" id="2.4.2.8"/>
    </reaction>
    <physiologicalReaction direction="right-to-left" evidence="1">
        <dbReference type="Rhea" id="RHEA:25426"/>
    </physiologicalReaction>
</comment>
<organism evidence="4 5">
    <name type="scientific">Porphyromonas miyakawae</name>
    <dbReference type="NCBI Taxonomy" id="3137470"/>
    <lineage>
        <taxon>Bacteria</taxon>
        <taxon>Pseudomonadati</taxon>
        <taxon>Bacteroidota</taxon>
        <taxon>Bacteroidia</taxon>
        <taxon>Bacteroidales</taxon>
        <taxon>Porphyromonadaceae</taxon>
        <taxon>Porphyromonas</taxon>
    </lineage>
</organism>
<dbReference type="CDD" id="cd06223">
    <property type="entry name" value="PRTases_typeI"/>
    <property type="match status" value="1"/>
</dbReference>
<dbReference type="SUPFAM" id="SSF53271">
    <property type="entry name" value="PRTase-like"/>
    <property type="match status" value="1"/>
</dbReference>
<evidence type="ECO:0000259" key="3">
    <source>
        <dbReference type="Pfam" id="PF00156"/>
    </source>
</evidence>
<name>A0ABQ0E1T8_9PORP</name>
<dbReference type="GO" id="GO:0016757">
    <property type="term" value="F:glycosyltransferase activity"/>
    <property type="evidence" value="ECO:0007669"/>
    <property type="project" value="UniProtKB-KW"/>
</dbReference>
<protein>
    <submittedName>
        <fullName evidence="4">Hypoxanthine phosphoribosyltransferase</fullName>
    </submittedName>
</protein>
<accession>A0ABQ0E1T8</accession>
<dbReference type="Pfam" id="PF00156">
    <property type="entry name" value="Pribosyltran"/>
    <property type="match status" value="1"/>
</dbReference>
<keyword evidence="4" id="KW-0808">Transferase</keyword>
<dbReference type="EMBL" id="BAAFSF010000001">
    <property type="protein sequence ID" value="GAB1251685.1"/>
    <property type="molecule type" value="Genomic_DNA"/>
</dbReference>
<keyword evidence="4" id="KW-0328">Glycosyltransferase</keyword>
<feature type="domain" description="Phosphoribosyltransferase" evidence="3">
    <location>
        <begin position="18"/>
        <end position="163"/>
    </location>
</feature>
<evidence type="ECO:0000256" key="1">
    <source>
        <dbReference type="ARBA" id="ARBA00048811"/>
    </source>
</evidence>
<evidence type="ECO:0000313" key="4">
    <source>
        <dbReference type="EMBL" id="GAB1251685.1"/>
    </source>
</evidence>
<comment type="caution">
    <text evidence="4">The sequence shown here is derived from an EMBL/GenBank/DDBJ whole genome shotgun (WGS) entry which is preliminary data.</text>
</comment>
<proteinExistence type="predicted"/>
<dbReference type="RefSeq" id="WP_411915488.1">
    <property type="nucleotide sequence ID" value="NZ_BAAFSF010000001.1"/>
</dbReference>
<gene>
    <name evidence="4" type="primary">hpt</name>
    <name evidence="4" type="ORF">Tsumi_07890</name>
</gene>
<dbReference type="Proteomes" id="UP001628220">
    <property type="component" value="Unassembled WGS sequence"/>
</dbReference>